<feature type="region of interest" description="Disordered" evidence="1">
    <location>
        <begin position="26"/>
        <end position="48"/>
    </location>
</feature>
<evidence type="ECO:0000313" key="2">
    <source>
        <dbReference type="EMBL" id="CAG8729648.1"/>
    </source>
</evidence>
<proteinExistence type="predicted"/>
<feature type="non-terminal residue" evidence="2">
    <location>
        <position position="48"/>
    </location>
</feature>
<dbReference type="Proteomes" id="UP000789396">
    <property type="component" value="Unassembled WGS sequence"/>
</dbReference>
<dbReference type="AlphaFoldDB" id="A0A9N9ICW3"/>
<feature type="non-terminal residue" evidence="2">
    <location>
        <position position="1"/>
    </location>
</feature>
<comment type="caution">
    <text evidence="2">The sequence shown here is derived from an EMBL/GenBank/DDBJ whole genome shotgun (WGS) entry which is preliminary data.</text>
</comment>
<keyword evidence="3" id="KW-1185">Reference proteome</keyword>
<sequence length="48" mass="5325">TASTNDFRLMLVISLANDTYEWINSNGTIPLIQNPNESPPPQNGTKHN</sequence>
<name>A0A9N9ICW3_9GLOM</name>
<gene>
    <name evidence="2" type="ORF">RFULGI_LOCUS12032</name>
</gene>
<accession>A0A9N9ICW3</accession>
<protein>
    <submittedName>
        <fullName evidence="2">17391_t:CDS:1</fullName>
    </submittedName>
</protein>
<organism evidence="2 3">
    <name type="scientific">Racocetra fulgida</name>
    <dbReference type="NCBI Taxonomy" id="60492"/>
    <lineage>
        <taxon>Eukaryota</taxon>
        <taxon>Fungi</taxon>
        <taxon>Fungi incertae sedis</taxon>
        <taxon>Mucoromycota</taxon>
        <taxon>Glomeromycotina</taxon>
        <taxon>Glomeromycetes</taxon>
        <taxon>Diversisporales</taxon>
        <taxon>Gigasporaceae</taxon>
        <taxon>Racocetra</taxon>
    </lineage>
</organism>
<dbReference type="EMBL" id="CAJVPZ010027883">
    <property type="protein sequence ID" value="CAG8729648.1"/>
    <property type="molecule type" value="Genomic_DNA"/>
</dbReference>
<evidence type="ECO:0000256" key="1">
    <source>
        <dbReference type="SAM" id="MobiDB-lite"/>
    </source>
</evidence>
<feature type="compositionally biased region" description="Polar residues" evidence="1">
    <location>
        <begin position="26"/>
        <end position="36"/>
    </location>
</feature>
<reference evidence="2" key="1">
    <citation type="submission" date="2021-06" db="EMBL/GenBank/DDBJ databases">
        <authorList>
            <person name="Kallberg Y."/>
            <person name="Tangrot J."/>
            <person name="Rosling A."/>
        </authorList>
    </citation>
    <scope>NUCLEOTIDE SEQUENCE</scope>
    <source>
        <strain evidence="2">IN212</strain>
    </source>
</reference>
<evidence type="ECO:0000313" key="3">
    <source>
        <dbReference type="Proteomes" id="UP000789396"/>
    </source>
</evidence>